<evidence type="ECO:0000259" key="1">
    <source>
        <dbReference type="PROSITE" id="PS50902"/>
    </source>
</evidence>
<evidence type="ECO:0000313" key="2">
    <source>
        <dbReference type="EMBL" id="MPL77158.1"/>
    </source>
</evidence>
<comment type="caution">
    <text evidence="2">The sequence shown here is derived from an EMBL/GenBank/DDBJ whole genome shotgun (WGS) entry which is preliminary data.</text>
</comment>
<dbReference type="Gene3D" id="3.40.50.360">
    <property type="match status" value="1"/>
</dbReference>
<dbReference type="InterPro" id="IPR036866">
    <property type="entry name" value="RibonucZ/Hydroxyglut_hydro"/>
</dbReference>
<name>A0A644UDU3_9ZZZZ</name>
<dbReference type="CDD" id="cd07709">
    <property type="entry name" value="flavodiiron_proteins_MBL-fold"/>
    <property type="match status" value="1"/>
</dbReference>
<proteinExistence type="predicted"/>
<dbReference type="PANTHER" id="PTHR43717:SF1">
    <property type="entry name" value="ANAEROBIC NITRIC OXIDE REDUCTASE FLAVORUBREDOXIN"/>
    <property type="match status" value="1"/>
</dbReference>
<dbReference type="InterPro" id="IPR045761">
    <property type="entry name" value="ODP_dom"/>
</dbReference>
<dbReference type="PIRSF" id="PIRSF005243">
    <property type="entry name" value="ROO"/>
    <property type="match status" value="1"/>
</dbReference>
<dbReference type="AlphaFoldDB" id="A0A644UDU3"/>
<dbReference type="GO" id="GO:0046872">
    <property type="term" value="F:metal ion binding"/>
    <property type="evidence" value="ECO:0007669"/>
    <property type="project" value="InterPro"/>
</dbReference>
<dbReference type="InterPro" id="IPR008254">
    <property type="entry name" value="Flavodoxin/NO_synth"/>
</dbReference>
<dbReference type="InterPro" id="IPR001279">
    <property type="entry name" value="Metallo-B-lactamas"/>
</dbReference>
<dbReference type="InterPro" id="IPR029039">
    <property type="entry name" value="Flavoprotein-like_sf"/>
</dbReference>
<dbReference type="GO" id="GO:0010181">
    <property type="term" value="F:FMN binding"/>
    <property type="evidence" value="ECO:0007669"/>
    <property type="project" value="InterPro"/>
</dbReference>
<dbReference type="SUPFAM" id="SSF52218">
    <property type="entry name" value="Flavoproteins"/>
    <property type="match status" value="1"/>
</dbReference>
<dbReference type="EMBL" id="VSSQ01000104">
    <property type="protein sequence ID" value="MPL77158.1"/>
    <property type="molecule type" value="Genomic_DNA"/>
</dbReference>
<dbReference type="GO" id="GO:0009055">
    <property type="term" value="F:electron transfer activity"/>
    <property type="evidence" value="ECO:0007669"/>
    <property type="project" value="InterPro"/>
</dbReference>
<accession>A0A644UDU3</accession>
<organism evidence="2">
    <name type="scientific">bioreactor metagenome</name>
    <dbReference type="NCBI Taxonomy" id="1076179"/>
    <lineage>
        <taxon>unclassified sequences</taxon>
        <taxon>metagenomes</taxon>
        <taxon>ecological metagenomes</taxon>
    </lineage>
</organism>
<dbReference type="Pfam" id="PF19583">
    <property type="entry name" value="ODP"/>
    <property type="match status" value="1"/>
</dbReference>
<reference evidence="2" key="1">
    <citation type="submission" date="2019-08" db="EMBL/GenBank/DDBJ databases">
        <authorList>
            <person name="Kucharzyk K."/>
            <person name="Murdoch R.W."/>
            <person name="Higgins S."/>
            <person name="Loffler F."/>
        </authorList>
    </citation>
    <scope>NUCLEOTIDE SEQUENCE</scope>
</reference>
<dbReference type="SUPFAM" id="SSF56281">
    <property type="entry name" value="Metallo-hydrolase/oxidoreductase"/>
    <property type="match status" value="1"/>
</dbReference>
<dbReference type="PANTHER" id="PTHR43717">
    <property type="entry name" value="ANAEROBIC NITRIC OXIDE REDUCTASE FLAVORUBREDOXIN"/>
    <property type="match status" value="1"/>
</dbReference>
<dbReference type="InterPro" id="IPR016440">
    <property type="entry name" value="Rubredoxin-O_OxRdtase"/>
</dbReference>
<sequence>MKIHPITEKIYALHADIQSDDLFEGIWPIPYGVSLNSYLIKSEKVALIDLVRDWVGAPGELAGQLASIGLGLDDVDYLILNHLEPDHTGWLNEFRAINPNAEIISTAKGIDLVKSFYKIEDGLRAVKTGDRLELGDGFALDFFEAPNVHWPETMMTWAADGGVLFSCDAFGSFGALGDRVFDDQFSDEEHAFFESESLRYYANIVASFGLFVKRAIDKVAGLDIHVVAPSHGMVWRRDPGGIIERYLKYAGYLEGPREKEIAIVWGSMYGNTEKGLGAVIQGIEEEGVPYTIHRVPNEDVSWVLADAYKSEGLVVAMPTYEYKMFPPMAYVLDIFERKHVWYRKVLRIGSFGWVGGARKEYENKIAPLKWNSLEAVEWAGAADEGSLEQLYERGRELARAVKEA</sequence>
<dbReference type="GO" id="GO:0016491">
    <property type="term" value="F:oxidoreductase activity"/>
    <property type="evidence" value="ECO:0007669"/>
    <property type="project" value="InterPro"/>
</dbReference>
<dbReference type="PROSITE" id="PS50902">
    <property type="entry name" value="FLAVODOXIN_LIKE"/>
    <property type="match status" value="1"/>
</dbReference>
<dbReference type="SMART" id="SM00849">
    <property type="entry name" value="Lactamase_B"/>
    <property type="match status" value="1"/>
</dbReference>
<gene>
    <name evidence="2" type="primary">norV_7</name>
    <name evidence="2" type="ORF">SDC9_23009</name>
</gene>
<protein>
    <submittedName>
        <fullName evidence="2">Anaerobic nitric oxide reductase flavorubredoxin</fullName>
    </submittedName>
</protein>
<dbReference type="Gene3D" id="3.60.15.10">
    <property type="entry name" value="Ribonuclease Z/Hydroxyacylglutathione hydrolase-like"/>
    <property type="match status" value="1"/>
</dbReference>
<feature type="domain" description="Flavodoxin-like" evidence="1">
    <location>
        <begin position="261"/>
        <end position="404"/>
    </location>
</feature>